<proteinExistence type="inferred from homology"/>
<keyword evidence="4" id="KW-0804">Transcription</keyword>
<dbReference type="InterPro" id="IPR005119">
    <property type="entry name" value="LysR_subst-bd"/>
</dbReference>
<evidence type="ECO:0000256" key="2">
    <source>
        <dbReference type="ARBA" id="ARBA00023015"/>
    </source>
</evidence>
<dbReference type="CDD" id="cd08417">
    <property type="entry name" value="PBP2_Nitroaromatics_like"/>
    <property type="match status" value="1"/>
</dbReference>
<evidence type="ECO:0000313" key="6">
    <source>
        <dbReference type="EMBL" id="MBB3898293.1"/>
    </source>
</evidence>
<dbReference type="InterPro" id="IPR036388">
    <property type="entry name" value="WH-like_DNA-bd_sf"/>
</dbReference>
<evidence type="ECO:0000256" key="3">
    <source>
        <dbReference type="ARBA" id="ARBA00023125"/>
    </source>
</evidence>
<dbReference type="EMBL" id="JACIDJ010000002">
    <property type="protein sequence ID" value="MBB3898293.1"/>
    <property type="molecule type" value="Genomic_DNA"/>
</dbReference>
<dbReference type="PRINTS" id="PR00039">
    <property type="entry name" value="HTHLYSR"/>
</dbReference>
<comment type="caution">
    <text evidence="6">The sequence shown here is derived from an EMBL/GenBank/DDBJ whole genome shotgun (WGS) entry which is preliminary data.</text>
</comment>
<dbReference type="InterPro" id="IPR037402">
    <property type="entry name" value="YidZ_PBP2"/>
</dbReference>
<dbReference type="Proteomes" id="UP000553193">
    <property type="component" value="Unassembled WGS sequence"/>
</dbReference>
<gene>
    <name evidence="6" type="ORF">GGQ83_001730</name>
</gene>
<protein>
    <submittedName>
        <fullName evidence="6">DNA-binding transcriptional LysR family regulator</fullName>
    </submittedName>
</protein>
<keyword evidence="2" id="KW-0805">Transcription regulation</keyword>
<dbReference type="SUPFAM" id="SSF53850">
    <property type="entry name" value="Periplasmic binding protein-like II"/>
    <property type="match status" value="1"/>
</dbReference>
<keyword evidence="7" id="KW-1185">Reference proteome</keyword>
<sequence>MHEVKLRGMDLNLLTVLGALLRHASVTRAAEELGMSQPAVSRALGRLRGMLGDALLVRGPTGALIPTPRAQALAPRLASLLAETADLISREGFDPARLQSVMRLAATDHDTLMLLPRLVPLLAAEAPGLALRVLPITGSTVEELAAGRLDLAFSVMGAPLPASLRQSPLYKDRLVTVLRAGHPALEDWSLEGFCALDHILVSITGRGTGAVDDALAGMGMRRRVALWLPHFHAALRMVAQTRMAVTLPRSLALEHGPALGLEVREAPLPLPGFTTTAIWPEVLGGAPAHRWLRGRVAAAARGLPHVLPPNGVITIR</sequence>
<dbReference type="Gene3D" id="1.10.10.10">
    <property type="entry name" value="Winged helix-like DNA-binding domain superfamily/Winged helix DNA-binding domain"/>
    <property type="match status" value="1"/>
</dbReference>
<dbReference type="Pfam" id="PF00126">
    <property type="entry name" value="HTH_1"/>
    <property type="match status" value="1"/>
</dbReference>
<dbReference type="GO" id="GO:0003700">
    <property type="term" value="F:DNA-binding transcription factor activity"/>
    <property type="evidence" value="ECO:0007669"/>
    <property type="project" value="InterPro"/>
</dbReference>
<evidence type="ECO:0000313" key="7">
    <source>
        <dbReference type="Proteomes" id="UP000553193"/>
    </source>
</evidence>
<dbReference type="Gene3D" id="3.40.190.10">
    <property type="entry name" value="Periplasmic binding protein-like II"/>
    <property type="match status" value="2"/>
</dbReference>
<accession>A0A840ACT5</accession>
<evidence type="ECO:0000256" key="1">
    <source>
        <dbReference type="ARBA" id="ARBA00009437"/>
    </source>
</evidence>
<organism evidence="6 7">
    <name type="scientific">Roseococcus suduntuyensis</name>
    <dbReference type="NCBI Taxonomy" id="455361"/>
    <lineage>
        <taxon>Bacteria</taxon>
        <taxon>Pseudomonadati</taxon>
        <taxon>Pseudomonadota</taxon>
        <taxon>Alphaproteobacteria</taxon>
        <taxon>Acetobacterales</taxon>
        <taxon>Roseomonadaceae</taxon>
        <taxon>Roseococcus</taxon>
    </lineage>
</organism>
<dbReference type="PANTHER" id="PTHR30118">
    <property type="entry name" value="HTH-TYPE TRANSCRIPTIONAL REGULATOR LEUO-RELATED"/>
    <property type="match status" value="1"/>
</dbReference>
<dbReference type="SUPFAM" id="SSF46785">
    <property type="entry name" value="Winged helix' DNA-binding domain"/>
    <property type="match status" value="1"/>
</dbReference>
<dbReference type="RefSeq" id="WP_184383365.1">
    <property type="nucleotide sequence ID" value="NZ_JACIDJ010000002.1"/>
</dbReference>
<dbReference type="PROSITE" id="PS50931">
    <property type="entry name" value="HTH_LYSR"/>
    <property type="match status" value="1"/>
</dbReference>
<dbReference type="Pfam" id="PF03466">
    <property type="entry name" value="LysR_substrate"/>
    <property type="match status" value="1"/>
</dbReference>
<dbReference type="PANTHER" id="PTHR30118:SF15">
    <property type="entry name" value="TRANSCRIPTIONAL REGULATORY PROTEIN"/>
    <property type="match status" value="1"/>
</dbReference>
<dbReference type="InterPro" id="IPR036390">
    <property type="entry name" value="WH_DNA-bd_sf"/>
</dbReference>
<keyword evidence="3 6" id="KW-0238">DNA-binding</keyword>
<reference evidence="6 7" key="1">
    <citation type="submission" date="2020-08" db="EMBL/GenBank/DDBJ databases">
        <title>Genomic Encyclopedia of Type Strains, Phase IV (KMG-IV): sequencing the most valuable type-strain genomes for metagenomic binning, comparative biology and taxonomic classification.</title>
        <authorList>
            <person name="Goeker M."/>
        </authorList>
    </citation>
    <scope>NUCLEOTIDE SEQUENCE [LARGE SCALE GENOMIC DNA]</scope>
    <source>
        <strain evidence="6 7">DSM 19979</strain>
    </source>
</reference>
<dbReference type="AlphaFoldDB" id="A0A840ACT5"/>
<dbReference type="InterPro" id="IPR000847">
    <property type="entry name" value="LysR_HTH_N"/>
</dbReference>
<evidence type="ECO:0000259" key="5">
    <source>
        <dbReference type="PROSITE" id="PS50931"/>
    </source>
</evidence>
<dbReference type="InterPro" id="IPR050389">
    <property type="entry name" value="LysR-type_TF"/>
</dbReference>
<feature type="domain" description="HTH lysR-type" evidence="5">
    <location>
        <begin position="9"/>
        <end position="67"/>
    </location>
</feature>
<name>A0A840ACT5_9PROT</name>
<evidence type="ECO:0000256" key="4">
    <source>
        <dbReference type="ARBA" id="ARBA00023163"/>
    </source>
</evidence>
<dbReference type="GO" id="GO:0003677">
    <property type="term" value="F:DNA binding"/>
    <property type="evidence" value="ECO:0007669"/>
    <property type="project" value="UniProtKB-KW"/>
</dbReference>
<comment type="similarity">
    <text evidence="1">Belongs to the LysR transcriptional regulatory family.</text>
</comment>